<protein>
    <submittedName>
        <fullName evidence="1">Uncharacterized protein</fullName>
    </submittedName>
</protein>
<sequence length="604" mass="68178">MARNHNYRSGYEIICAQLPNILTRKHFQTTSTAWHGSYYLGKMAKWNIEPDVTATITPAHMKPGLLSIHSDIVLQEAGCVDHEHYLCGDEQSVCGRYGQNALAPVSAVAFHNGLKYRFGDYKVSSESTYPGNGTYIPDFVAVSCPAANLGELLKLKKDTPHNMVIVGEAKTPWKHDLMTAWSKFSESGDDENIRHAFGQIVTYMQRFKMRYGFLTTYNYTIFLRQELRGGEPVLYFTRPIEATSSLESGSISIRQCFYYLLSKCQSPGDYQITSPVSPLHWIGDLAAYQLSKTQNHQEPITPLSRRTAPPATIYQNTPDGWTGMSGMSPLKLFRDGLRFRATILFDINHIEGSDPNHKSVKINGKAIRVVIEDDADIHGNPPYERSQEEFDYPTSEQKQDAREKRNVTFNVFNPHEDERDDSQKGKGLLFDALERARVPSRSEDHVGVDADMSYSQRDPQRSFNPESEFPAYKHRATDDREYLYQSDDTRAYSDMLQSPSPAARAGRERELTSLGRTDETSYANPYSNTPHSQYDTQRLSGAPQPADPTSRALPHRSRDKGKEKSERSEKSDEGRKLRSSGKSTDQQPPKKGGPSLSGRSSKKR</sequence>
<organism evidence="1">
    <name type="scientific">Ophidiomyces ophidiicola</name>
    <dbReference type="NCBI Taxonomy" id="1387563"/>
    <lineage>
        <taxon>Eukaryota</taxon>
        <taxon>Fungi</taxon>
        <taxon>Dikarya</taxon>
        <taxon>Ascomycota</taxon>
        <taxon>Pezizomycotina</taxon>
        <taxon>Eurotiomycetes</taxon>
        <taxon>Eurotiomycetidae</taxon>
        <taxon>Onygenales</taxon>
        <taxon>Onygenaceae</taxon>
        <taxon>Ophidiomyces</taxon>
    </lineage>
</organism>
<name>A0ACB8V2U3_9EURO</name>
<gene>
    <name evidence="1" type="ORF">LOY88_001800</name>
</gene>
<evidence type="ECO:0000313" key="1">
    <source>
        <dbReference type="EMBL" id="KAI2389992.1"/>
    </source>
</evidence>
<comment type="caution">
    <text evidence="1">The sequence shown here is derived from an EMBL/GenBank/DDBJ whole genome shotgun (WGS) entry which is preliminary data.</text>
</comment>
<reference evidence="1" key="1">
    <citation type="journal article" date="2022" name="bioRxiv">
        <title>Population genetic analysis of Ophidiomyces ophidiicola, the causative agent of snake fungal disease, indicates recent introductions to the USA.</title>
        <authorList>
            <person name="Ladner J.T."/>
            <person name="Palmer J.M."/>
            <person name="Ettinger C.L."/>
            <person name="Stajich J.E."/>
            <person name="Farrell T.M."/>
            <person name="Glorioso B.M."/>
            <person name="Lawson B."/>
            <person name="Price S.J."/>
            <person name="Stengle A.G."/>
            <person name="Grear D.A."/>
            <person name="Lorch J.M."/>
        </authorList>
    </citation>
    <scope>NUCLEOTIDE SEQUENCE</scope>
    <source>
        <strain evidence="1">NWHC 24266-5</strain>
    </source>
</reference>
<accession>A0ACB8V2U3</accession>
<proteinExistence type="predicted"/>
<dbReference type="EMBL" id="JALBCA010000020">
    <property type="protein sequence ID" value="KAI2389992.1"/>
    <property type="molecule type" value="Genomic_DNA"/>
</dbReference>